<feature type="region of interest" description="Disordered" evidence="5">
    <location>
        <begin position="545"/>
        <end position="579"/>
    </location>
</feature>
<feature type="transmembrane region" description="Helical" evidence="6">
    <location>
        <begin position="205"/>
        <end position="227"/>
    </location>
</feature>
<dbReference type="EMBL" id="KV722669">
    <property type="protein sequence ID" value="OCH84463.1"/>
    <property type="molecule type" value="Genomic_DNA"/>
</dbReference>
<dbReference type="PRINTS" id="PR01036">
    <property type="entry name" value="TCRTETB"/>
</dbReference>
<dbReference type="InterPro" id="IPR020846">
    <property type="entry name" value="MFS_dom"/>
</dbReference>
<evidence type="ECO:0000259" key="7">
    <source>
        <dbReference type="PROSITE" id="PS50850"/>
    </source>
</evidence>
<feature type="domain" description="Major facilitator superfamily (MFS) profile" evidence="7">
    <location>
        <begin position="52"/>
        <end position="537"/>
    </location>
</feature>
<keyword evidence="2 6" id="KW-0812">Transmembrane</keyword>
<name>A0A8E2DJ71_9APHY</name>
<evidence type="ECO:0000313" key="8">
    <source>
        <dbReference type="EMBL" id="OCH84463.1"/>
    </source>
</evidence>
<accession>A0A8E2DJ71</accession>
<feature type="transmembrane region" description="Helical" evidence="6">
    <location>
        <begin position="141"/>
        <end position="166"/>
    </location>
</feature>
<reference evidence="8 9" key="1">
    <citation type="submission" date="2016-07" db="EMBL/GenBank/DDBJ databases">
        <title>Draft genome of the white-rot fungus Obba rivulosa 3A-2.</title>
        <authorList>
            <consortium name="DOE Joint Genome Institute"/>
            <person name="Miettinen O."/>
            <person name="Riley R."/>
            <person name="Acob R."/>
            <person name="Barry K."/>
            <person name="Cullen D."/>
            <person name="De Vries R."/>
            <person name="Hainaut M."/>
            <person name="Hatakka A."/>
            <person name="Henrissat B."/>
            <person name="Hilden K."/>
            <person name="Kuo R."/>
            <person name="Labutti K."/>
            <person name="Lipzen A."/>
            <person name="Makela M.R."/>
            <person name="Sandor L."/>
            <person name="Spatafora J.W."/>
            <person name="Grigoriev I.V."/>
            <person name="Hibbett D.S."/>
        </authorList>
    </citation>
    <scope>NUCLEOTIDE SEQUENCE [LARGE SCALE GENOMIC DNA]</scope>
    <source>
        <strain evidence="8 9">3A-2</strain>
    </source>
</reference>
<dbReference type="OrthoDB" id="3437016at2759"/>
<dbReference type="GO" id="GO:0022857">
    <property type="term" value="F:transmembrane transporter activity"/>
    <property type="evidence" value="ECO:0007669"/>
    <property type="project" value="InterPro"/>
</dbReference>
<dbReference type="GO" id="GO:0005886">
    <property type="term" value="C:plasma membrane"/>
    <property type="evidence" value="ECO:0007669"/>
    <property type="project" value="TreeGrafter"/>
</dbReference>
<dbReference type="PANTHER" id="PTHR23501">
    <property type="entry name" value="MAJOR FACILITATOR SUPERFAMILY"/>
    <property type="match status" value="1"/>
</dbReference>
<feature type="compositionally biased region" description="Basic and acidic residues" evidence="5">
    <location>
        <begin position="546"/>
        <end position="579"/>
    </location>
</feature>
<comment type="subcellular location">
    <subcellularLocation>
        <location evidence="1">Membrane</location>
        <topology evidence="1">Multi-pass membrane protein</topology>
    </subcellularLocation>
</comment>
<evidence type="ECO:0000256" key="1">
    <source>
        <dbReference type="ARBA" id="ARBA00004141"/>
    </source>
</evidence>
<sequence>MAPPSTSKLEDDVSVAFRNPSHHSNCAAELDNKHVNDQDDYKPERDARVWLIFLALSVSAFLTPLELTSVSTALPTILNDLHGTDFVWIATAYTLASTAVLPMTGGLAEIFGRRPAMLASLSLFGLGSALCGAAQNVPWLIAARAVQGMGGGSMASLTNIIIADLIPLKDRGLISGVLALLWAVAAALGPVVGGALTARPGQWRWLFYLNVPIVGVAFVLVLILLNVRAPTGTFSEKMRRMDWIGNFLVVASSSACVIAITWGGVTYPWQSPRVLVPLILGLLGLVLFLFYEARFAREPIVPFSLVTNRTSFSGYLQTFICPFLTLGVIYYMPTYFQACKLASPVRSGIDLLGFCITLGPAGVLGGVSVSRLNGYRVQAWVGWTLLIIAMGLLSTINEDSSLAKTVAYPALVGVGGGIVYAVASFPVLAPLPVKESAHALAFFSFCRAFAGVWGVAIGGTILQNELSRRLPPSFAESFPGGVALAYATIPKVASLSEPARDAVRAAFAQSIAVIWRVMIAVAVLGLAVSLMMKAVPMHAQTDENWGLEKSRDGELEGREGTEEGSDEKRIEKESIEAVI</sequence>
<feature type="transmembrane region" description="Helical" evidence="6">
    <location>
        <begin position="506"/>
        <end position="528"/>
    </location>
</feature>
<feature type="transmembrane region" description="Helical" evidence="6">
    <location>
        <begin position="49"/>
        <end position="74"/>
    </location>
</feature>
<evidence type="ECO:0000256" key="5">
    <source>
        <dbReference type="SAM" id="MobiDB-lite"/>
    </source>
</evidence>
<dbReference type="InterPro" id="IPR005829">
    <property type="entry name" value="Sugar_transporter_CS"/>
</dbReference>
<evidence type="ECO:0000313" key="9">
    <source>
        <dbReference type="Proteomes" id="UP000250043"/>
    </source>
</evidence>
<feature type="transmembrane region" description="Helical" evidence="6">
    <location>
        <begin position="440"/>
        <end position="462"/>
    </location>
</feature>
<organism evidence="8 9">
    <name type="scientific">Obba rivulosa</name>
    <dbReference type="NCBI Taxonomy" id="1052685"/>
    <lineage>
        <taxon>Eukaryota</taxon>
        <taxon>Fungi</taxon>
        <taxon>Dikarya</taxon>
        <taxon>Basidiomycota</taxon>
        <taxon>Agaricomycotina</taxon>
        <taxon>Agaricomycetes</taxon>
        <taxon>Polyporales</taxon>
        <taxon>Gelatoporiaceae</taxon>
        <taxon>Obba</taxon>
    </lineage>
</organism>
<dbReference type="SUPFAM" id="SSF103473">
    <property type="entry name" value="MFS general substrate transporter"/>
    <property type="match status" value="1"/>
</dbReference>
<gene>
    <name evidence="8" type="ORF">OBBRIDRAFT_799049</name>
</gene>
<dbReference type="AlphaFoldDB" id="A0A8E2DJ71"/>
<feature type="transmembrane region" description="Helical" evidence="6">
    <location>
        <begin position="377"/>
        <end position="396"/>
    </location>
</feature>
<feature type="transmembrane region" description="Helical" evidence="6">
    <location>
        <begin position="243"/>
        <end position="262"/>
    </location>
</feature>
<dbReference type="PANTHER" id="PTHR23501:SF102">
    <property type="entry name" value="DRUG TRANSPORTER, PUTATIVE (AFU_ORTHOLOGUE AFUA_3G08530)-RELATED"/>
    <property type="match status" value="1"/>
</dbReference>
<keyword evidence="9" id="KW-1185">Reference proteome</keyword>
<dbReference type="InterPro" id="IPR036259">
    <property type="entry name" value="MFS_trans_sf"/>
</dbReference>
<dbReference type="Pfam" id="PF07690">
    <property type="entry name" value="MFS_1"/>
    <property type="match status" value="1"/>
</dbReference>
<feature type="transmembrane region" description="Helical" evidence="6">
    <location>
        <begin position="351"/>
        <end position="370"/>
    </location>
</feature>
<dbReference type="InterPro" id="IPR011701">
    <property type="entry name" value="MFS"/>
</dbReference>
<keyword evidence="3 6" id="KW-1133">Transmembrane helix</keyword>
<feature type="transmembrane region" description="Helical" evidence="6">
    <location>
        <begin position="173"/>
        <end position="193"/>
    </location>
</feature>
<evidence type="ECO:0000256" key="6">
    <source>
        <dbReference type="SAM" id="Phobius"/>
    </source>
</evidence>
<dbReference type="Gene3D" id="1.20.1250.20">
    <property type="entry name" value="MFS general substrate transporter like domains"/>
    <property type="match status" value="1"/>
</dbReference>
<feature type="transmembrane region" description="Helical" evidence="6">
    <location>
        <begin position="116"/>
        <end position="135"/>
    </location>
</feature>
<feature type="transmembrane region" description="Helical" evidence="6">
    <location>
        <begin position="274"/>
        <end position="291"/>
    </location>
</feature>
<dbReference type="PROSITE" id="PS50850">
    <property type="entry name" value="MFS"/>
    <property type="match status" value="1"/>
</dbReference>
<feature type="transmembrane region" description="Helical" evidence="6">
    <location>
        <begin position="408"/>
        <end position="428"/>
    </location>
</feature>
<evidence type="ECO:0000256" key="3">
    <source>
        <dbReference type="ARBA" id="ARBA00022989"/>
    </source>
</evidence>
<feature type="transmembrane region" description="Helical" evidence="6">
    <location>
        <begin position="86"/>
        <end position="104"/>
    </location>
</feature>
<evidence type="ECO:0000256" key="4">
    <source>
        <dbReference type="ARBA" id="ARBA00023136"/>
    </source>
</evidence>
<keyword evidence="4 6" id="KW-0472">Membrane</keyword>
<dbReference type="Proteomes" id="UP000250043">
    <property type="component" value="Unassembled WGS sequence"/>
</dbReference>
<evidence type="ECO:0000256" key="2">
    <source>
        <dbReference type="ARBA" id="ARBA00022692"/>
    </source>
</evidence>
<protein>
    <submittedName>
        <fullName evidence="8">MFS general substrate transporter</fullName>
    </submittedName>
</protein>
<feature type="transmembrane region" description="Helical" evidence="6">
    <location>
        <begin position="312"/>
        <end position="331"/>
    </location>
</feature>
<dbReference type="PROSITE" id="PS00216">
    <property type="entry name" value="SUGAR_TRANSPORT_1"/>
    <property type="match status" value="1"/>
</dbReference>
<proteinExistence type="predicted"/>